<proteinExistence type="predicted"/>
<keyword evidence="1" id="KW-0472">Membrane</keyword>
<dbReference type="Gene3D" id="3.80.10.10">
    <property type="entry name" value="Ribonuclease Inhibitor"/>
    <property type="match status" value="1"/>
</dbReference>
<dbReference type="AlphaFoldDB" id="A0A4P9YTL5"/>
<organism evidence="2 3">
    <name type="scientific">Rozella allomycis (strain CSF55)</name>
    <dbReference type="NCBI Taxonomy" id="988480"/>
    <lineage>
        <taxon>Eukaryota</taxon>
        <taxon>Fungi</taxon>
        <taxon>Fungi incertae sedis</taxon>
        <taxon>Cryptomycota</taxon>
        <taxon>Cryptomycota incertae sedis</taxon>
        <taxon>Rozella</taxon>
    </lineage>
</organism>
<dbReference type="Proteomes" id="UP000281549">
    <property type="component" value="Unassembled WGS sequence"/>
</dbReference>
<evidence type="ECO:0000256" key="1">
    <source>
        <dbReference type="SAM" id="Phobius"/>
    </source>
</evidence>
<name>A0A4P9YTL5_ROZAC</name>
<reference evidence="3" key="1">
    <citation type="journal article" date="2018" name="Nat. Microbiol.">
        <title>Leveraging single-cell genomics to expand the fungal tree of life.</title>
        <authorList>
            <person name="Ahrendt S.R."/>
            <person name="Quandt C.A."/>
            <person name="Ciobanu D."/>
            <person name="Clum A."/>
            <person name="Salamov A."/>
            <person name="Andreopoulos B."/>
            <person name="Cheng J.F."/>
            <person name="Woyke T."/>
            <person name="Pelin A."/>
            <person name="Henrissat B."/>
            <person name="Reynolds N.K."/>
            <person name="Benny G.L."/>
            <person name="Smith M.E."/>
            <person name="James T.Y."/>
            <person name="Grigoriev I.V."/>
        </authorList>
    </citation>
    <scope>NUCLEOTIDE SEQUENCE [LARGE SCALE GENOMIC DNA]</scope>
    <source>
        <strain evidence="3">CSF55</strain>
    </source>
</reference>
<dbReference type="SUPFAM" id="SSF52047">
    <property type="entry name" value="RNI-like"/>
    <property type="match status" value="1"/>
</dbReference>
<dbReference type="InterPro" id="IPR032675">
    <property type="entry name" value="LRR_dom_sf"/>
</dbReference>
<gene>
    <name evidence="2" type="ORF">ROZALSC1DRAFT_19877</name>
</gene>
<sequence>MLLSLFVRAVILYITFISSVVKFVFPSTKSTIENFRPKLETMMLTFTLLKQIFAKGKDHESFTLPSQHRSFKPNDIFECSKITPIRSNGRIYVKFNDRLWRCDWTNMKTKEPIIVLFKKPNDLFLFEKLFSQKEEKKINDIKFHLTINEQDSMLITALSQSKKLNSILISSCENSDQVINQLTKIPFPTSLKRLSLKFSKKCYVEERAIVSLSKNIESSKLNRIEMMNMVLNTPEASKLAAKLANSNVKELDVSNSTLSVKFKLFLASSKINNLVISYANFSTEDILSLINIVKDTCLKRLVMDEMLFFNVLKTSIQMTSNKASCLSLCQGTLKDRDRQMNFYTKIFLHFYVSILSIFEQNEMARSKNVHSSPSKHLELGKLIICTGVIPTFHYPNIKMLIDSDIRIFGTAYFTFQRKTFHNCKWSDIRNYQVTIIFSNPEEMWFFEDLIKATNEQHLDALSFHLEWKYGLRT</sequence>
<accession>A0A4P9YTL5</accession>
<dbReference type="EMBL" id="ML004906">
    <property type="protein sequence ID" value="RKP22170.1"/>
    <property type="molecule type" value="Genomic_DNA"/>
</dbReference>
<feature type="transmembrane region" description="Helical" evidence="1">
    <location>
        <begin position="6"/>
        <end position="25"/>
    </location>
</feature>
<keyword evidence="1" id="KW-0812">Transmembrane</keyword>
<protein>
    <submittedName>
        <fullName evidence="2">Uncharacterized protein</fullName>
    </submittedName>
</protein>
<evidence type="ECO:0000313" key="2">
    <source>
        <dbReference type="EMBL" id="RKP22170.1"/>
    </source>
</evidence>
<evidence type="ECO:0000313" key="3">
    <source>
        <dbReference type="Proteomes" id="UP000281549"/>
    </source>
</evidence>
<keyword evidence="1" id="KW-1133">Transmembrane helix</keyword>